<dbReference type="SMART" id="SM00912">
    <property type="entry name" value="Haemagg_act"/>
    <property type="match status" value="1"/>
</dbReference>
<protein>
    <submittedName>
        <fullName evidence="7">Contact-dependent inhibition toxin CdiA</fullName>
    </submittedName>
</protein>
<keyword evidence="4" id="KW-0843">Virulence</keyword>
<dbReference type="RefSeq" id="WP_345491021.1">
    <property type="nucleotide sequence ID" value="NZ_BAABHY010000002.1"/>
</dbReference>
<evidence type="ECO:0000256" key="2">
    <source>
        <dbReference type="ARBA" id="ARBA00022656"/>
    </source>
</evidence>
<dbReference type="Gene3D" id="2.160.20.10">
    <property type="entry name" value="Single-stranded right-handed beta-helix, Pectin lyase-like"/>
    <property type="match status" value="1"/>
</dbReference>
<dbReference type="InterPro" id="IPR012334">
    <property type="entry name" value="Pectin_lyas_fold"/>
</dbReference>
<dbReference type="SUPFAM" id="SSF51126">
    <property type="entry name" value="Pectin lyase-like"/>
    <property type="match status" value="1"/>
</dbReference>
<dbReference type="EMBL" id="BAABHY010000002">
    <property type="protein sequence ID" value="GAA5111375.1"/>
    <property type="molecule type" value="Genomic_DNA"/>
</dbReference>
<reference evidence="8" key="1">
    <citation type="journal article" date="2019" name="Int. J. Syst. Evol. Microbiol.">
        <title>The Global Catalogue of Microorganisms (GCM) 10K type strain sequencing project: providing services to taxonomists for standard genome sequencing and annotation.</title>
        <authorList>
            <consortium name="The Broad Institute Genomics Platform"/>
            <consortium name="The Broad Institute Genome Sequencing Center for Infectious Disease"/>
            <person name="Wu L."/>
            <person name="Ma J."/>
        </authorList>
    </citation>
    <scope>NUCLEOTIDE SEQUENCE [LARGE SCALE GENOMIC DNA]</scope>
    <source>
        <strain evidence="8">JCM 18050</strain>
    </source>
</reference>
<dbReference type="Pfam" id="PF05860">
    <property type="entry name" value="TPS"/>
    <property type="match status" value="1"/>
</dbReference>
<evidence type="ECO:0000256" key="3">
    <source>
        <dbReference type="ARBA" id="ARBA00022913"/>
    </source>
</evidence>
<gene>
    <name evidence="7" type="primary">cdiA</name>
    <name evidence="7" type="ORF">GCM10023211_16780</name>
</gene>
<evidence type="ECO:0000313" key="7">
    <source>
        <dbReference type="EMBL" id="GAA5111375.1"/>
    </source>
</evidence>
<feature type="chain" id="PRO_5046890074" evidence="5">
    <location>
        <begin position="30"/>
        <end position="1768"/>
    </location>
</feature>
<feature type="domain" description="Filamentous haemagglutinin FhaB/tRNA nuclease CdiA-like TPS" evidence="6">
    <location>
        <begin position="44"/>
        <end position="164"/>
    </location>
</feature>
<dbReference type="InterPro" id="IPR006914">
    <property type="entry name" value="VENN_dom"/>
</dbReference>
<sequence>MNIEKKVNRCIGYGLVALTLMHPFQPLMAAAITVKNNDTQIHNTSNVPIINIAKPNQAGISHNQFVDFNVTEKGAVLNNSTKAGQSQLAGQISANSNLNGTHAKLIINEVVGNGRSELKGKTEIFGQQGDILIANPNGITCDGCGFINTKGITLTTGTPTFDKNGAIEALTTTQGMIVIGPKGMDVSNVDYTDIISRTVELNGQVNAQNLNVIQGSNKIDYATGSVTTANVQGIKPVVSIDTKALGGMYANKIHLVSTENGVGVNLNNIVSTKNNIILAADGKIQLGNVTAKTNLNIKATTLDITNNKKVTSGGNITINADTVKNTQSQIISNKDMRIYADNIINTNAVIEANDNLWIQKDVNDTRSHSLKNISGTIKTNNGDLLIRADSVENISSALFTLKSVEPDSTQFNSIVELGGWFDDNENVWVSIESHAKLEGFLQKKWFDEIDLKRSNYINIARNIISYSSPSISEISSGRNLYINSNTLDNVYGHLISDNDMFLTGGKLSLQHGLSGEENVYLSYLSPNGVRYLPYKYLYQKVNRGSNDWYYFETIYRNINFKKNNEELVFNSKQDVISPIVAKGNLIADYKNDIIFSSKDIDKYHHITNSAQREPIISAGKDIVLNAKNIKGYGVIQSTGSTSFLASDTIDLENNHFISQQDLSLIAVNDIKVSQSHFSADNVTILSRVGNLKAITSDKKHYLDSTGEQIFGTWNIKNKLDIDVGKSITLSDQIISVGKNISLNAGESLTIFNSNALLDQAIYPTQKKSIITDEDNQNVFFNNVFNKTSNINIAGSATIRSGNNVNIDGVKLKTGQEVNIIAGNDIILAPRILDADLRKFFFPAEKEPELSSVIDSVGNVMITAGRDIYSKAATIESGKNIDLIAGRDFLLPAVTYTISKPNKLDIQHVVTDIKAGKKLTVAVNGDLIANGASFDAGEDMYLSAHGKMEFNSVVNSNETQLGNTKTASTTQQNVVLSSGGNLNILSDSSILLQATDLDADKSITAAAKGGFLFAQAMQETSFYESKNTKRKWYGKKKTTIKTSHNVVNKVVDFTANDNITLTSAGDSTYQASQIKAGKDIKLASTNGKVIFEGVKDTEFNQKIVLSKGFFIKYSDQGYEKETWKLPVIQAGGAFTVDAAKGISADIVAQKSQSLQNALTLLSNSDGTKWLKDLDKKGDVEWSKVQDAYSSWDYETQSLNPVVAAVIAIAVAIATSGVGLAAGGTVATSVGATGMAETVVINSVAAGISSLSSKAAVSLVENKGNVSKTLHDLASKDSVKSIATSMIIGGAMAGFDDAFNLTQNANPNANISALTGSEKLTLISNGDWGKVAQSVVGHSVIDAGINTAISGGSFKDRFSTALLSNVGNQLNAEAANFIGHSGYFNSQASKLIPHAVTSAIAAEIGGGSGKGAAAGAFAAELAAMVLGSNFESNSSSYNDYYQKMLKLGRLTGAVAGAIIARSPEGVYSGANAGYLVIENNYLSGDEMLSLDKEFAACKASGGNCDKVIQKYIDISNENSKMIQENCANGGVVCVTYEELVQANFDFSKGPADGQFYFGEIMTDEHAKALAQILNGADLKFLQDNISTTDRTIAIVTDPTSWPFMVFAGRNILINSFTKSKETLIAAGVSSGFNAAIQYGTTGEVRLSDVIGSGVVGSITAGKGYNPTVTWNAIGGYYTAELKGEDPFMGAILSKTGSGIGYASGSIIKIPFTKVFNSASQKYEMRPTGVWTITKPVPEHNLPPIIGNIFDSGSGEVSEKILGDKINDKQK</sequence>
<name>A0ABP9N7H5_9GAMM</name>
<keyword evidence="5" id="KW-0732">Signal</keyword>
<evidence type="ECO:0000256" key="1">
    <source>
        <dbReference type="ARBA" id="ARBA00004219"/>
    </source>
</evidence>
<comment type="caution">
    <text evidence="7">The sequence shown here is derived from an EMBL/GenBank/DDBJ whole genome shotgun (WGS) entry which is preliminary data.</text>
</comment>
<feature type="signal peptide" evidence="5">
    <location>
        <begin position="1"/>
        <end position="29"/>
    </location>
</feature>
<proteinExistence type="predicted"/>
<dbReference type="Proteomes" id="UP001500171">
    <property type="component" value="Unassembled WGS sequence"/>
</dbReference>
<keyword evidence="8" id="KW-1185">Reference proteome</keyword>
<evidence type="ECO:0000256" key="4">
    <source>
        <dbReference type="ARBA" id="ARBA00023026"/>
    </source>
</evidence>
<dbReference type="InterPro" id="IPR011050">
    <property type="entry name" value="Pectin_lyase_fold/virulence"/>
</dbReference>
<keyword evidence="2" id="KW-0800">Toxin</keyword>
<dbReference type="Pfam" id="PF13332">
    <property type="entry name" value="Fil_haemagg_2"/>
    <property type="match status" value="1"/>
</dbReference>
<organism evidence="7 8">
    <name type="scientific">Orbus sasakiae</name>
    <dbReference type="NCBI Taxonomy" id="1078475"/>
    <lineage>
        <taxon>Bacteria</taxon>
        <taxon>Pseudomonadati</taxon>
        <taxon>Pseudomonadota</taxon>
        <taxon>Gammaproteobacteria</taxon>
        <taxon>Orbales</taxon>
        <taxon>Orbaceae</taxon>
        <taxon>Orbus</taxon>
    </lineage>
</organism>
<dbReference type="InterPro" id="IPR006915">
    <property type="entry name" value="DUF637_hemagglutn_put"/>
</dbReference>
<dbReference type="NCBIfam" id="TIGR01901">
    <property type="entry name" value="adhes_NPXG"/>
    <property type="match status" value="1"/>
</dbReference>
<dbReference type="Pfam" id="PF04830">
    <property type="entry name" value="DUF637"/>
    <property type="match status" value="1"/>
</dbReference>
<dbReference type="Pfam" id="PF04829">
    <property type="entry name" value="PT-VENN"/>
    <property type="match status" value="1"/>
</dbReference>
<comment type="subcellular location">
    <subcellularLocation>
        <location evidence="1">Target cell</location>
        <location evidence="1">Target cell cytoplasm</location>
    </subcellularLocation>
</comment>
<evidence type="ECO:0000256" key="5">
    <source>
        <dbReference type="SAM" id="SignalP"/>
    </source>
</evidence>
<dbReference type="InterPro" id="IPR025157">
    <property type="entry name" value="Hemagglutinin_rpt"/>
</dbReference>
<dbReference type="InterPro" id="IPR008638">
    <property type="entry name" value="FhaB/CdiA-like_TPS"/>
</dbReference>
<keyword evidence="3" id="KW-1266">Target cell cytoplasm</keyword>
<evidence type="ECO:0000313" key="8">
    <source>
        <dbReference type="Proteomes" id="UP001500171"/>
    </source>
</evidence>
<evidence type="ECO:0000259" key="6">
    <source>
        <dbReference type="SMART" id="SM00912"/>
    </source>
</evidence>
<accession>A0ABP9N7H5</accession>